<feature type="non-terminal residue" evidence="1">
    <location>
        <position position="35"/>
    </location>
</feature>
<sequence>MKMCDAPYEYARCTDGREFWCSILADWRDAPLLPA</sequence>
<organism evidence="1 2">
    <name type="scientific">Trifolium medium</name>
    <dbReference type="NCBI Taxonomy" id="97028"/>
    <lineage>
        <taxon>Eukaryota</taxon>
        <taxon>Viridiplantae</taxon>
        <taxon>Streptophyta</taxon>
        <taxon>Embryophyta</taxon>
        <taxon>Tracheophyta</taxon>
        <taxon>Spermatophyta</taxon>
        <taxon>Magnoliopsida</taxon>
        <taxon>eudicotyledons</taxon>
        <taxon>Gunneridae</taxon>
        <taxon>Pentapetalae</taxon>
        <taxon>rosids</taxon>
        <taxon>fabids</taxon>
        <taxon>Fabales</taxon>
        <taxon>Fabaceae</taxon>
        <taxon>Papilionoideae</taxon>
        <taxon>50 kb inversion clade</taxon>
        <taxon>NPAAA clade</taxon>
        <taxon>Hologalegina</taxon>
        <taxon>IRL clade</taxon>
        <taxon>Trifolieae</taxon>
        <taxon>Trifolium</taxon>
    </lineage>
</organism>
<dbReference type="AlphaFoldDB" id="A0A392VNV4"/>
<proteinExistence type="predicted"/>
<evidence type="ECO:0000313" key="2">
    <source>
        <dbReference type="Proteomes" id="UP000265520"/>
    </source>
</evidence>
<dbReference type="Proteomes" id="UP000265520">
    <property type="component" value="Unassembled WGS sequence"/>
</dbReference>
<comment type="caution">
    <text evidence="1">The sequence shown here is derived from an EMBL/GenBank/DDBJ whole genome shotgun (WGS) entry which is preliminary data.</text>
</comment>
<evidence type="ECO:0000313" key="1">
    <source>
        <dbReference type="EMBL" id="MCI89567.1"/>
    </source>
</evidence>
<name>A0A392VNV4_9FABA</name>
<reference evidence="1 2" key="1">
    <citation type="journal article" date="2018" name="Front. Plant Sci.">
        <title>Red Clover (Trifolium pratense) and Zigzag Clover (T. medium) - A Picture of Genomic Similarities and Differences.</title>
        <authorList>
            <person name="Dluhosova J."/>
            <person name="Istvanek J."/>
            <person name="Nedelnik J."/>
            <person name="Repkova J."/>
        </authorList>
    </citation>
    <scope>NUCLEOTIDE SEQUENCE [LARGE SCALE GENOMIC DNA]</scope>
    <source>
        <strain evidence="2">cv. 10/8</strain>
        <tissue evidence="1">Leaf</tissue>
    </source>
</reference>
<accession>A0A392VNV4</accession>
<protein>
    <submittedName>
        <fullName evidence="1">Uncharacterized protein</fullName>
    </submittedName>
</protein>
<dbReference type="EMBL" id="LXQA011222821">
    <property type="protein sequence ID" value="MCI89567.1"/>
    <property type="molecule type" value="Genomic_DNA"/>
</dbReference>
<keyword evidence="2" id="KW-1185">Reference proteome</keyword>